<reference evidence="2 3" key="1">
    <citation type="submission" date="2013-04" db="EMBL/GenBank/DDBJ databases">
        <title>The Genome Sequence of Sutterella wadsworthensis HGA0223.</title>
        <authorList>
            <consortium name="The Broad Institute Genomics Platform"/>
            <person name="Earl A."/>
            <person name="Ward D."/>
            <person name="Feldgarden M."/>
            <person name="Gevers D."/>
            <person name="Schmidt T.M."/>
            <person name="Dover J."/>
            <person name="Dai D."/>
            <person name="Walker B."/>
            <person name="Young S."/>
            <person name="Zeng Q."/>
            <person name="Gargeya S."/>
            <person name="Fitzgerald M."/>
            <person name="Haas B."/>
            <person name="Abouelleil A."/>
            <person name="Allen A.W."/>
            <person name="Alvarado L."/>
            <person name="Arachchi H.M."/>
            <person name="Berlin A.M."/>
            <person name="Chapman S.B."/>
            <person name="Gainer-Dewar J."/>
            <person name="Goldberg J."/>
            <person name="Griggs A."/>
            <person name="Gujja S."/>
            <person name="Hansen M."/>
            <person name="Howarth C."/>
            <person name="Imamovic A."/>
            <person name="Ireland A."/>
            <person name="Larimer J."/>
            <person name="McCowan C."/>
            <person name="Murphy C."/>
            <person name="Pearson M."/>
            <person name="Poon T.W."/>
            <person name="Priest M."/>
            <person name="Roberts A."/>
            <person name="Saif S."/>
            <person name="Shea T."/>
            <person name="Sisk P."/>
            <person name="Sykes S."/>
            <person name="Wortman J."/>
            <person name="Nusbaum C."/>
            <person name="Birren B."/>
        </authorList>
    </citation>
    <scope>NUCLEOTIDE SEQUENCE [LARGE SCALE GENOMIC DNA]</scope>
    <source>
        <strain evidence="2 3">HGA0223</strain>
    </source>
</reference>
<sequence length="107" mass="11555">MTQPKVMPKLSAGDPASVILPQSKPTTGRSKSLSRLPSKLQPADQRSRRRLGGAEESSGASVCIVARVTREQREFFRAVGGARWAREVVNACIAEAERRGIAIPAKD</sequence>
<dbReference type="STRING" id="1203554.HMPREF1476_00297"/>
<feature type="compositionally biased region" description="Low complexity" evidence="1">
    <location>
        <begin position="29"/>
        <end position="40"/>
    </location>
</feature>
<proteinExistence type="predicted"/>
<keyword evidence="3" id="KW-1185">Reference proteome</keyword>
<gene>
    <name evidence="2" type="ORF">HMPREF1476_00297</name>
</gene>
<accession>S3BRP5</accession>
<evidence type="ECO:0000313" key="2">
    <source>
        <dbReference type="EMBL" id="EPE02061.1"/>
    </source>
</evidence>
<dbReference type="HOGENOM" id="CLU_2208709_0_0_4"/>
<dbReference type="Proteomes" id="UP000014400">
    <property type="component" value="Unassembled WGS sequence"/>
</dbReference>
<evidence type="ECO:0000313" key="3">
    <source>
        <dbReference type="Proteomes" id="UP000014400"/>
    </source>
</evidence>
<dbReference type="PATRIC" id="fig|1203554.3.peg.275"/>
<name>S3BRP5_9BURK</name>
<dbReference type="RefSeq" id="WP_005431735.1">
    <property type="nucleotide sequence ID" value="NZ_KE150480.1"/>
</dbReference>
<evidence type="ECO:0000256" key="1">
    <source>
        <dbReference type="SAM" id="MobiDB-lite"/>
    </source>
</evidence>
<comment type="caution">
    <text evidence="2">The sequence shown here is derived from an EMBL/GenBank/DDBJ whole genome shotgun (WGS) entry which is preliminary data.</text>
</comment>
<protein>
    <submittedName>
        <fullName evidence="2">Uncharacterized protein</fullName>
    </submittedName>
</protein>
<dbReference type="EMBL" id="ATCF01000004">
    <property type="protein sequence ID" value="EPE02061.1"/>
    <property type="molecule type" value="Genomic_DNA"/>
</dbReference>
<organism evidence="2 3">
    <name type="scientific">Sutterella wadsworthensis HGA0223</name>
    <dbReference type="NCBI Taxonomy" id="1203554"/>
    <lineage>
        <taxon>Bacteria</taxon>
        <taxon>Pseudomonadati</taxon>
        <taxon>Pseudomonadota</taxon>
        <taxon>Betaproteobacteria</taxon>
        <taxon>Burkholderiales</taxon>
        <taxon>Sutterellaceae</taxon>
        <taxon>Sutterella</taxon>
    </lineage>
</organism>
<feature type="region of interest" description="Disordered" evidence="1">
    <location>
        <begin position="1"/>
        <end position="60"/>
    </location>
</feature>
<dbReference type="AlphaFoldDB" id="S3BRP5"/>
<dbReference type="eggNOG" id="ENOG5032QNM">
    <property type="taxonomic scope" value="Bacteria"/>
</dbReference>